<sequence>MNRWCWFNYLINQLLNLAIYAYTFSSSFVAVNIIVERGRELSHVSSPYLSISLPHVIAILYWSRDWFARSPSPKKNVIIAVTAQHYRLHHHHRQPSPNHRRITMPAHHPG</sequence>
<reference evidence="3" key="1">
    <citation type="submission" date="2019-12" db="EMBL/GenBank/DDBJ databases">
        <title>Genome sequencing and annotation of Brassica cretica.</title>
        <authorList>
            <person name="Studholme D.J."/>
            <person name="Sarris P.F."/>
        </authorList>
    </citation>
    <scope>NUCLEOTIDE SEQUENCE</scope>
    <source>
        <strain evidence="3">PFS-001/15</strain>
        <tissue evidence="3">Leaf</tissue>
    </source>
</reference>
<feature type="region of interest" description="Disordered" evidence="1">
    <location>
        <begin position="90"/>
        <end position="110"/>
    </location>
</feature>
<evidence type="ECO:0000313" key="3">
    <source>
        <dbReference type="EMBL" id="KAF2536694.1"/>
    </source>
</evidence>
<dbReference type="Proteomes" id="UP000712281">
    <property type="component" value="Unassembled WGS sequence"/>
</dbReference>
<gene>
    <name evidence="3" type="ORF">F2Q68_00019718</name>
</gene>
<feature type="compositionally biased region" description="Basic residues" evidence="1">
    <location>
        <begin position="90"/>
        <end position="102"/>
    </location>
</feature>
<dbReference type="AlphaFoldDB" id="A0A8S9FUB4"/>
<evidence type="ECO:0000313" key="4">
    <source>
        <dbReference type="Proteomes" id="UP000712281"/>
    </source>
</evidence>
<protein>
    <submittedName>
        <fullName evidence="3">Uncharacterized protein</fullName>
    </submittedName>
</protein>
<comment type="caution">
    <text evidence="3">The sequence shown here is derived from an EMBL/GenBank/DDBJ whole genome shotgun (WGS) entry which is preliminary data.</text>
</comment>
<name>A0A8S9FUB4_BRACR</name>
<dbReference type="EMBL" id="QGKW02002228">
    <property type="protein sequence ID" value="KAF2536694.1"/>
    <property type="molecule type" value="Genomic_DNA"/>
</dbReference>
<keyword evidence="2" id="KW-0472">Membrane</keyword>
<evidence type="ECO:0000256" key="2">
    <source>
        <dbReference type="SAM" id="Phobius"/>
    </source>
</evidence>
<feature type="transmembrane region" description="Helical" evidence="2">
    <location>
        <begin position="17"/>
        <end position="35"/>
    </location>
</feature>
<organism evidence="3 4">
    <name type="scientific">Brassica cretica</name>
    <name type="common">Mustard</name>
    <dbReference type="NCBI Taxonomy" id="69181"/>
    <lineage>
        <taxon>Eukaryota</taxon>
        <taxon>Viridiplantae</taxon>
        <taxon>Streptophyta</taxon>
        <taxon>Embryophyta</taxon>
        <taxon>Tracheophyta</taxon>
        <taxon>Spermatophyta</taxon>
        <taxon>Magnoliopsida</taxon>
        <taxon>eudicotyledons</taxon>
        <taxon>Gunneridae</taxon>
        <taxon>Pentapetalae</taxon>
        <taxon>rosids</taxon>
        <taxon>malvids</taxon>
        <taxon>Brassicales</taxon>
        <taxon>Brassicaceae</taxon>
        <taxon>Brassiceae</taxon>
        <taxon>Brassica</taxon>
    </lineage>
</organism>
<keyword evidence="2" id="KW-1133">Transmembrane helix</keyword>
<evidence type="ECO:0000256" key="1">
    <source>
        <dbReference type="SAM" id="MobiDB-lite"/>
    </source>
</evidence>
<proteinExistence type="predicted"/>
<keyword evidence="2" id="KW-0812">Transmembrane</keyword>
<accession>A0A8S9FUB4</accession>